<dbReference type="Gene3D" id="1.10.1200.10">
    <property type="entry name" value="ACP-like"/>
    <property type="match status" value="1"/>
</dbReference>
<comment type="caution">
    <text evidence="2">The sequence shown here is derived from an EMBL/GenBank/DDBJ whole genome shotgun (WGS) entry which is preliminary data.</text>
</comment>
<keyword evidence="3" id="KW-1185">Reference proteome</keyword>
<evidence type="ECO:0000313" key="3">
    <source>
        <dbReference type="Proteomes" id="UP001499852"/>
    </source>
</evidence>
<dbReference type="Pfam" id="PF00550">
    <property type="entry name" value="PP-binding"/>
    <property type="match status" value="1"/>
</dbReference>
<sequence>MKTIPPTLLDLLQEAVPEAKLHTDDDGDRPLGEIGVDSLDKMALLLAVQEKYDLEFTEAEIKDLRTLRDIAEKIPA</sequence>
<proteinExistence type="predicted"/>
<name>A0ABP9PIP5_9BACT</name>
<organism evidence="2 3">
    <name type="scientific">Prosthecobacter algae</name>
    <dbReference type="NCBI Taxonomy" id="1144682"/>
    <lineage>
        <taxon>Bacteria</taxon>
        <taxon>Pseudomonadati</taxon>
        <taxon>Verrucomicrobiota</taxon>
        <taxon>Verrucomicrobiia</taxon>
        <taxon>Verrucomicrobiales</taxon>
        <taxon>Verrucomicrobiaceae</taxon>
        <taxon>Prosthecobacter</taxon>
    </lineage>
</organism>
<dbReference type="Proteomes" id="UP001499852">
    <property type="component" value="Unassembled WGS sequence"/>
</dbReference>
<accession>A0ABP9PIP5</accession>
<dbReference type="InterPro" id="IPR036736">
    <property type="entry name" value="ACP-like_sf"/>
</dbReference>
<gene>
    <name evidence="2" type="ORF">GCM10023213_41320</name>
</gene>
<evidence type="ECO:0000259" key="1">
    <source>
        <dbReference type="PROSITE" id="PS50075"/>
    </source>
</evidence>
<feature type="domain" description="Carrier" evidence="1">
    <location>
        <begin position="2"/>
        <end position="76"/>
    </location>
</feature>
<dbReference type="PROSITE" id="PS50075">
    <property type="entry name" value="CARRIER"/>
    <property type="match status" value="1"/>
</dbReference>
<protein>
    <recommendedName>
        <fullName evidence="1">Carrier domain-containing protein</fullName>
    </recommendedName>
</protein>
<evidence type="ECO:0000313" key="2">
    <source>
        <dbReference type="EMBL" id="GAA5147134.1"/>
    </source>
</evidence>
<reference evidence="3" key="1">
    <citation type="journal article" date="2019" name="Int. J. Syst. Evol. Microbiol.">
        <title>The Global Catalogue of Microorganisms (GCM) 10K type strain sequencing project: providing services to taxonomists for standard genome sequencing and annotation.</title>
        <authorList>
            <consortium name="The Broad Institute Genomics Platform"/>
            <consortium name="The Broad Institute Genome Sequencing Center for Infectious Disease"/>
            <person name="Wu L."/>
            <person name="Ma J."/>
        </authorList>
    </citation>
    <scope>NUCLEOTIDE SEQUENCE [LARGE SCALE GENOMIC DNA]</scope>
    <source>
        <strain evidence="3">JCM 18053</strain>
    </source>
</reference>
<dbReference type="SUPFAM" id="SSF47336">
    <property type="entry name" value="ACP-like"/>
    <property type="match status" value="1"/>
</dbReference>
<dbReference type="InterPro" id="IPR009081">
    <property type="entry name" value="PP-bd_ACP"/>
</dbReference>
<dbReference type="RefSeq" id="WP_345738309.1">
    <property type="nucleotide sequence ID" value="NZ_BAABIA010000009.1"/>
</dbReference>
<dbReference type="EMBL" id="BAABIA010000009">
    <property type="protein sequence ID" value="GAA5147134.1"/>
    <property type="molecule type" value="Genomic_DNA"/>
</dbReference>